<dbReference type="InterPro" id="IPR050121">
    <property type="entry name" value="Cytochrome_P450_monoxygenase"/>
</dbReference>
<sequence>MFVLMLKYFGCATVAFLLGKCIYNLFFHPLRHYPGPFLCRASRVFYLFWDVRGLSHWKVKQWHDQYGEVVRISPDELSMTNPEVWSTAYGFGAGGFDKDPKWWNKNVGGVDNILTADDQGHRRMRRLQNPAFSDKALRSQEPRMTRYIDMLIQQLRRQSSQGPTVDINLWYNFATFDLIGDLAFGEPFHCLRDGRWHWWLTAVFEIFKAGTYIRAARRFPTALYYAILLCIVPKKLLQMRERQYMFGVERINRRLEQTDTDKTDFMSYILQADDEKGMTVEEMYTSAQVLIVAGSETTATALTSGTYFVLSNPDVYARLRAELDAAFASEADITLQSTQRSHLPYLHAVVDETLRMFPPGPGAFPRVVPDGGRTILGRFIPGGMTVGMHHLSVGRSRENYVLPNEFHPERWLAEDKRFDLDRKAASQAFSFGPRNCIGKNLALAELRLILARMFWNFDMELCPESKGWTDRQQMYTTWKKTEMPIKISPRVR</sequence>
<dbReference type="PROSITE" id="PS00086">
    <property type="entry name" value="CYTOCHROME_P450"/>
    <property type="match status" value="1"/>
</dbReference>
<evidence type="ECO:0000256" key="7">
    <source>
        <dbReference type="ARBA" id="ARBA00023033"/>
    </source>
</evidence>
<evidence type="ECO:0000256" key="2">
    <source>
        <dbReference type="ARBA" id="ARBA00010617"/>
    </source>
</evidence>
<keyword evidence="6 8" id="KW-0408">Iron</keyword>
<dbReference type="InterPro" id="IPR001128">
    <property type="entry name" value="Cyt_P450"/>
</dbReference>
<name>A0A4P7NIY5_PYROR</name>
<dbReference type="InterPro" id="IPR036396">
    <property type="entry name" value="Cyt_P450_sf"/>
</dbReference>
<evidence type="ECO:0000256" key="1">
    <source>
        <dbReference type="ARBA" id="ARBA00001971"/>
    </source>
</evidence>
<organism evidence="10 11">
    <name type="scientific">Pyricularia oryzae</name>
    <name type="common">Rice blast fungus</name>
    <name type="synonym">Magnaporthe oryzae</name>
    <dbReference type="NCBI Taxonomy" id="318829"/>
    <lineage>
        <taxon>Eukaryota</taxon>
        <taxon>Fungi</taxon>
        <taxon>Dikarya</taxon>
        <taxon>Ascomycota</taxon>
        <taxon>Pezizomycotina</taxon>
        <taxon>Sordariomycetes</taxon>
        <taxon>Sordariomycetidae</taxon>
        <taxon>Magnaporthales</taxon>
        <taxon>Pyriculariaceae</taxon>
        <taxon>Pyricularia</taxon>
    </lineage>
</organism>
<protein>
    <recommendedName>
        <fullName evidence="12">Isotrichodermin C-15 hydroxylase</fullName>
    </recommendedName>
</protein>
<dbReference type="InterPro" id="IPR002401">
    <property type="entry name" value="Cyt_P450_E_grp-I"/>
</dbReference>
<reference evidence="10 11" key="1">
    <citation type="journal article" date="2019" name="Mol. Biol. Evol.">
        <title>Blast fungal genomes show frequent chromosomal changes, gene gains and losses, and effector gene turnover.</title>
        <authorList>
            <person name="Gomez Luciano L.B."/>
            <person name="Jason Tsai I."/>
            <person name="Chuma I."/>
            <person name="Tosa Y."/>
            <person name="Chen Y.H."/>
            <person name="Li J.Y."/>
            <person name="Li M.Y."/>
            <person name="Jade Lu M.Y."/>
            <person name="Nakayashiki H."/>
            <person name="Li W.H."/>
        </authorList>
    </citation>
    <scope>NUCLEOTIDE SEQUENCE [LARGE SCALE GENOMIC DNA]</scope>
    <source>
        <strain evidence="10">MZ5-1-6</strain>
    </source>
</reference>
<keyword evidence="4 8" id="KW-0479">Metal-binding</keyword>
<evidence type="ECO:0000313" key="10">
    <source>
        <dbReference type="EMBL" id="QBZ61995.1"/>
    </source>
</evidence>
<dbReference type="FunFam" id="1.10.630.10:FF:000047">
    <property type="entry name" value="Cytochrome P450 monooxygenase"/>
    <property type="match status" value="1"/>
</dbReference>
<dbReference type="PANTHER" id="PTHR24305:SF29">
    <property type="entry name" value="BENZOATE-PARA-HYDROXYLASE"/>
    <property type="match status" value="1"/>
</dbReference>
<gene>
    <name evidence="10" type="ORF">PoMZ_10869</name>
</gene>
<evidence type="ECO:0000256" key="6">
    <source>
        <dbReference type="ARBA" id="ARBA00023004"/>
    </source>
</evidence>
<evidence type="ECO:0008006" key="12">
    <source>
        <dbReference type="Google" id="ProtNLM"/>
    </source>
</evidence>
<evidence type="ECO:0000256" key="8">
    <source>
        <dbReference type="PIRSR" id="PIRSR602401-1"/>
    </source>
</evidence>
<evidence type="ECO:0000256" key="3">
    <source>
        <dbReference type="ARBA" id="ARBA00022617"/>
    </source>
</evidence>
<dbReference type="GO" id="GO:0009403">
    <property type="term" value="P:toxin biosynthetic process"/>
    <property type="evidence" value="ECO:0007669"/>
    <property type="project" value="UniProtKB-ARBA"/>
</dbReference>
<dbReference type="CDD" id="cd11058">
    <property type="entry name" value="CYP60B-like"/>
    <property type="match status" value="1"/>
</dbReference>
<comment type="cofactor">
    <cofactor evidence="1 8">
        <name>heme</name>
        <dbReference type="ChEBI" id="CHEBI:30413"/>
    </cofactor>
</comment>
<dbReference type="Proteomes" id="UP000294847">
    <property type="component" value="Chromosome 5"/>
</dbReference>
<dbReference type="GO" id="GO:0020037">
    <property type="term" value="F:heme binding"/>
    <property type="evidence" value="ECO:0007669"/>
    <property type="project" value="InterPro"/>
</dbReference>
<dbReference type="InterPro" id="IPR017972">
    <property type="entry name" value="Cyt_P450_CS"/>
</dbReference>
<keyword evidence="5 9" id="KW-0560">Oxidoreductase</keyword>
<evidence type="ECO:0000256" key="4">
    <source>
        <dbReference type="ARBA" id="ARBA00022723"/>
    </source>
</evidence>
<dbReference type="Pfam" id="PF00067">
    <property type="entry name" value="p450"/>
    <property type="match status" value="1"/>
</dbReference>
<dbReference type="PANTHER" id="PTHR24305">
    <property type="entry name" value="CYTOCHROME P450"/>
    <property type="match status" value="1"/>
</dbReference>
<keyword evidence="7 9" id="KW-0503">Monooxygenase</keyword>
<accession>A0A4P7NIY5</accession>
<dbReference type="PRINTS" id="PR00463">
    <property type="entry name" value="EP450I"/>
</dbReference>
<dbReference type="GO" id="GO:0016705">
    <property type="term" value="F:oxidoreductase activity, acting on paired donors, with incorporation or reduction of molecular oxygen"/>
    <property type="evidence" value="ECO:0007669"/>
    <property type="project" value="InterPro"/>
</dbReference>
<dbReference type="EMBL" id="CP034208">
    <property type="protein sequence ID" value="QBZ61995.1"/>
    <property type="molecule type" value="Genomic_DNA"/>
</dbReference>
<evidence type="ECO:0000256" key="9">
    <source>
        <dbReference type="RuleBase" id="RU000461"/>
    </source>
</evidence>
<dbReference type="GO" id="GO:0005506">
    <property type="term" value="F:iron ion binding"/>
    <property type="evidence" value="ECO:0007669"/>
    <property type="project" value="InterPro"/>
</dbReference>
<dbReference type="PRINTS" id="PR00385">
    <property type="entry name" value="P450"/>
</dbReference>
<dbReference type="AlphaFoldDB" id="A0A4P7NIY5"/>
<evidence type="ECO:0000313" key="11">
    <source>
        <dbReference type="Proteomes" id="UP000294847"/>
    </source>
</evidence>
<keyword evidence="3 8" id="KW-0349">Heme</keyword>
<proteinExistence type="inferred from homology"/>
<dbReference type="Gene3D" id="1.10.630.10">
    <property type="entry name" value="Cytochrome P450"/>
    <property type="match status" value="1"/>
</dbReference>
<dbReference type="SUPFAM" id="SSF48264">
    <property type="entry name" value="Cytochrome P450"/>
    <property type="match status" value="1"/>
</dbReference>
<comment type="similarity">
    <text evidence="2 9">Belongs to the cytochrome P450 family.</text>
</comment>
<dbReference type="GO" id="GO:0004497">
    <property type="term" value="F:monooxygenase activity"/>
    <property type="evidence" value="ECO:0007669"/>
    <property type="project" value="UniProtKB-KW"/>
</dbReference>
<feature type="binding site" description="axial binding residue" evidence="8">
    <location>
        <position position="436"/>
    </location>
    <ligand>
        <name>heme</name>
        <dbReference type="ChEBI" id="CHEBI:30413"/>
    </ligand>
    <ligandPart>
        <name>Fe</name>
        <dbReference type="ChEBI" id="CHEBI:18248"/>
    </ligandPart>
</feature>
<evidence type="ECO:0000256" key="5">
    <source>
        <dbReference type="ARBA" id="ARBA00023002"/>
    </source>
</evidence>